<dbReference type="Proteomes" id="UP000177707">
    <property type="component" value="Unassembled WGS sequence"/>
</dbReference>
<gene>
    <name evidence="1" type="ORF">A3A96_01920</name>
</gene>
<accession>A0A1G2TW98</accession>
<organism evidence="1 2">
    <name type="scientific">Candidatus Zambryskibacteria bacterium RIFCSPLOWO2_01_FULL_39_39</name>
    <dbReference type="NCBI Taxonomy" id="1802758"/>
    <lineage>
        <taxon>Bacteria</taxon>
        <taxon>Candidatus Zambryskiibacteriota</taxon>
    </lineage>
</organism>
<reference evidence="1 2" key="1">
    <citation type="journal article" date="2016" name="Nat. Commun.">
        <title>Thousands of microbial genomes shed light on interconnected biogeochemical processes in an aquifer system.</title>
        <authorList>
            <person name="Anantharaman K."/>
            <person name="Brown C.T."/>
            <person name="Hug L.A."/>
            <person name="Sharon I."/>
            <person name="Castelle C.J."/>
            <person name="Probst A.J."/>
            <person name="Thomas B.C."/>
            <person name="Singh A."/>
            <person name="Wilkins M.J."/>
            <person name="Karaoz U."/>
            <person name="Brodie E.L."/>
            <person name="Williams K.H."/>
            <person name="Hubbard S.S."/>
            <person name="Banfield J.F."/>
        </authorList>
    </citation>
    <scope>NUCLEOTIDE SEQUENCE [LARGE SCALE GENOMIC DNA]</scope>
</reference>
<sequence>MMYTLLQRWSVNNQLRFPPDCHVVGEVSVSRQGELETSNVYVEGIHPELHLYGPVSYQQKGDGSLETIVRVVTGLPPEVFLG</sequence>
<name>A0A1G2TW98_9BACT</name>
<dbReference type="EMBL" id="MHWB01000013">
    <property type="protein sequence ID" value="OHB01429.1"/>
    <property type="molecule type" value="Genomic_DNA"/>
</dbReference>
<dbReference type="AlphaFoldDB" id="A0A1G2TW98"/>
<evidence type="ECO:0000313" key="1">
    <source>
        <dbReference type="EMBL" id="OHB01429.1"/>
    </source>
</evidence>
<proteinExistence type="predicted"/>
<dbReference type="STRING" id="1802758.A3A96_01920"/>
<comment type="caution">
    <text evidence="1">The sequence shown here is derived from an EMBL/GenBank/DDBJ whole genome shotgun (WGS) entry which is preliminary data.</text>
</comment>
<protein>
    <submittedName>
        <fullName evidence="1">Uncharacterized protein</fullName>
    </submittedName>
</protein>
<evidence type="ECO:0000313" key="2">
    <source>
        <dbReference type="Proteomes" id="UP000177707"/>
    </source>
</evidence>